<dbReference type="EMBL" id="JAHHHV010000091">
    <property type="protein sequence ID" value="MBW4468551.1"/>
    <property type="molecule type" value="Genomic_DNA"/>
</dbReference>
<dbReference type="Proteomes" id="UP000707356">
    <property type="component" value="Unassembled WGS sequence"/>
</dbReference>
<reference evidence="3" key="2">
    <citation type="journal article" date="2022" name="Microbiol. Resour. Announc.">
        <title>Metagenome Sequencing to Explore Phylogenomics of Terrestrial Cyanobacteria.</title>
        <authorList>
            <person name="Ward R.D."/>
            <person name="Stajich J.E."/>
            <person name="Johansen J.R."/>
            <person name="Huntemann M."/>
            <person name="Clum A."/>
            <person name="Foster B."/>
            <person name="Foster B."/>
            <person name="Roux S."/>
            <person name="Palaniappan K."/>
            <person name="Varghese N."/>
            <person name="Mukherjee S."/>
            <person name="Reddy T.B.K."/>
            <person name="Daum C."/>
            <person name="Copeland A."/>
            <person name="Chen I.A."/>
            <person name="Ivanova N.N."/>
            <person name="Kyrpides N.C."/>
            <person name="Shapiro N."/>
            <person name="Eloe-Fadrosh E.A."/>
            <person name="Pietrasiak N."/>
        </authorList>
    </citation>
    <scope>NUCLEOTIDE SEQUENCE</scope>
    <source>
        <strain evidence="3">GSE-TBD4-15B</strain>
    </source>
</reference>
<proteinExistence type="predicted"/>
<evidence type="ECO:0000313" key="3">
    <source>
        <dbReference type="EMBL" id="MBW4468551.1"/>
    </source>
</evidence>
<dbReference type="InterPro" id="IPR011990">
    <property type="entry name" value="TPR-like_helical_dom_sf"/>
</dbReference>
<keyword evidence="1" id="KW-0677">Repeat</keyword>
<dbReference type="PANTHER" id="PTHR45641:SF19">
    <property type="entry name" value="NEPHROCYSTIN-3"/>
    <property type="match status" value="1"/>
</dbReference>
<evidence type="ECO:0000313" key="4">
    <source>
        <dbReference type="Proteomes" id="UP000707356"/>
    </source>
</evidence>
<accession>A0A951PF43</accession>
<dbReference type="Pfam" id="PF13424">
    <property type="entry name" value="TPR_12"/>
    <property type="match status" value="2"/>
</dbReference>
<dbReference type="PRINTS" id="PR00381">
    <property type="entry name" value="KINESINLIGHT"/>
</dbReference>
<evidence type="ECO:0000256" key="1">
    <source>
        <dbReference type="ARBA" id="ARBA00022737"/>
    </source>
</evidence>
<dbReference type="AlphaFoldDB" id="A0A951PF43"/>
<dbReference type="Gene3D" id="1.25.40.10">
    <property type="entry name" value="Tetratricopeptide repeat domain"/>
    <property type="match status" value="2"/>
</dbReference>
<protein>
    <submittedName>
        <fullName evidence="3">Tetratricopeptide repeat protein</fullName>
    </submittedName>
</protein>
<keyword evidence="2" id="KW-0802">TPR repeat</keyword>
<organism evidence="3 4">
    <name type="scientific">Pegethrix bostrychoides GSE-TBD4-15B</name>
    <dbReference type="NCBI Taxonomy" id="2839662"/>
    <lineage>
        <taxon>Bacteria</taxon>
        <taxon>Bacillati</taxon>
        <taxon>Cyanobacteriota</taxon>
        <taxon>Cyanophyceae</taxon>
        <taxon>Oculatellales</taxon>
        <taxon>Oculatellaceae</taxon>
        <taxon>Pegethrix</taxon>
    </lineage>
</organism>
<dbReference type="PANTHER" id="PTHR45641">
    <property type="entry name" value="TETRATRICOPEPTIDE REPEAT PROTEIN (AFU_ORTHOLOGUE AFUA_6G03870)"/>
    <property type="match status" value="1"/>
</dbReference>
<gene>
    <name evidence="3" type="ORF">KME07_24255</name>
</gene>
<name>A0A951PF43_9CYAN</name>
<dbReference type="SUPFAM" id="SSF48452">
    <property type="entry name" value="TPR-like"/>
    <property type="match status" value="2"/>
</dbReference>
<reference evidence="3" key="1">
    <citation type="submission" date="2021-05" db="EMBL/GenBank/DDBJ databases">
        <authorList>
            <person name="Pietrasiak N."/>
            <person name="Ward R."/>
            <person name="Stajich J.E."/>
            <person name="Kurbessoian T."/>
        </authorList>
    </citation>
    <scope>NUCLEOTIDE SEQUENCE</scope>
    <source>
        <strain evidence="3">GSE-TBD4-15B</strain>
    </source>
</reference>
<evidence type="ECO:0000256" key="2">
    <source>
        <dbReference type="ARBA" id="ARBA00022803"/>
    </source>
</evidence>
<dbReference type="InterPro" id="IPR019734">
    <property type="entry name" value="TPR_rpt"/>
</dbReference>
<sequence>MINSESEPSPEAQNQDAYDDLLTAIETSDDRLSLLIAVCDDPRQRQEIIQRYEADLSVSHPAYRVSMARSEPSLKLALQELMTTEPALRQGERAVITVLDIEQLSFWRGNEAKSQQDAFFGYLQWTREALREFRFPIVIWVTYQILNRLSRQSPDFWGWRKGVFRFASRTKAAIPAAEFTAIRDLTLDSNITDETLLPLADLETLIQQTAAQNPKSPLLASLYEQLGRVYNNRLDQGESADYPAEQAKAIEYFQKAIQLLEELEQPLDLANSLNNLAGLYESQGRYGEAEPLYLDALNIYRSQLGAEHPDTANSLNNLAGLYESQGRYGEAEPLYLDALNIRRSQLGAEHPDTANSLNDLAELYRAQGRYGEAEPLYLDALNIRRSQLGAEHPDTASSLNNLAVLYSSQGRYGEAEPLYLQALAIWMEKLGENHPNTQTVRGNFRGLLQQAAEAGRVAELSDHPTTQEILNQLEQDKKV</sequence>
<dbReference type="SMART" id="SM00028">
    <property type="entry name" value="TPR"/>
    <property type="match status" value="5"/>
</dbReference>
<comment type="caution">
    <text evidence="3">The sequence shown here is derived from an EMBL/GenBank/DDBJ whole genome shotgun (WGS) entry which is preliminary data.</text>
</comment>